<dbReference type="Gene3D" id="3.40.190.290">
    <property type="match status" value="1"/>
</dbReference>
<accession>A0A242MPM7</accession>
<evidence type="ECO:0000313" key="2">
    <source>
        <dbReference type="Proteomes" id="UP000195221"/>
    </source>
</evidence>
<name>A0A242MPM7_CABSO</name>
<organism evidence="1 2">
    <name type="scientific">Caballeronia sordidicola</name>
    <name type="common">Burkholderia sordidicola</name>
    <dbReference type="NCBI Taxonomy" id="196367"/>
    <lineage>
        <taxon>Bacteria</taxon>
        <taxon>Pseudomonadati</taxon>
        <taxon>Pseudomonadota</taxon>
        <taxon>Betaproteobacteria</taxon>
        <taxon>Burkholderiales</taxon>
        <taxon>Burkholderiaceae</taxon>
        <taxon>Caballeronia</taxon>
    </lineage>
</organism>
<dbReference type="SUPFAM" id="SSF53850">
    <property type="entry name" value="Periplasmic binding protein-like II"/>
    <property type="match status" value="1"/>
</dbReference>
<evidence type="ECO:0000313" key="1">
    <source>
        <dbReference type="EMBL" id="OTP72724.1"/>
    </source>
</evidence>
<reference evidence="1 2" key="1">
    <citation type="submission" date="2017-03" db="EMBL/GenBank/DDBJ databases">
        <title>Genome analysis of strain PAMC 26577.</title>
        <authorList>
            <person name="Oh H.-M."/>
            <person name="Yang J.-A."/>
        </authorList>
    </citation>
    <scope>NUCLEOTIDE SEQUENCE [LARGE SCALE GENOMIC DNA]</scope>
    <source>
        <strain evidence="1 2">PAMC 26577</strain>
    </source>
</reference>
<sequence length="69" mass="7560">MGVGGREVFTRPPYLETGRLKEVLTNARCSPLPVSIVYASGRNASAATRAFVEWIAASFEENDFNPKNV</sequence>
<proteinExistence type="predicted"/>
<gene>
    <name evidence="1" type="ORF">PAMC26577_20690</name>
</gene>
<comment type="caution">
    <text evidence="1">The sequence shown here is derived from an EMBL/GenBank/DDBJ whole genome shotgun (WGS) entry which is preliminary data.</text>
</comment>
<dbReference type="Proteomes" id="UP000195221">
    <property type="component" value="Unassembled WGS sequence"/>
</dbReference>
<protein>
    <submittedName>
        <fullName evidence="1">Putative transcriptional regulator</fullName>
    </submittedName>
</protein>
<dbReference type="EMBL" id="NBTZ01000087">
    <property type="protein sequence ID" value="OTP72724.1"/>
    <property type="molecule type" value="Genomic_DNA"/>
</dbReference>
<dbReference type="AlphaFoldDB" id="A0A242MPM7"/>